<dbReference type="EMBL" id="JAUEPS010000010">
    <property type="protein sequence ID" value="KAK0462062.1"/>
    <property type="molecule type" value="Genomic_DNA"/>
</dbReference>
<protein>
    <submittedName>
        <fullName evidence="1">Uncharacterized protein</fullName>
    </submittedName>
</protein>
<proteinExistence type="predicted"/>
<sequence length="210" mass="23319">MIVMMYIFSITRGSTSTRVYRLRGSLLVVPMILAPAQSFEGGSKYVSSCLEAWLLTLQLPVDRKNEGSRPFSICRPSEAASLKISDTFLLLRLLSSDDSRGLLPFGMFAQHGSRMRDHFDKMKFVMHTNSIVDFIFSFAYLISPPRETCGGEQPSASVLPAGHVALLNTTCHHSQKISVGSQLKPFNLAFVYFLSNSHPIPVLLTVRCIS</sequence>
<comment type="caution">
    <text evidence="1">The sequence shown here is derived from an EMBL/GenBank/DDBJ whole genome shotgun (WGS) entry which is preliminary data.</text>
</comment>
<name>A0AA39NAI0_ARMTA</name>
<dbReference type="GeneID" id="85352575"/>
<evidence type="ECO:0000313" key="2">
    <source>
        <dbReference type="Proteomes" id="UP001175211"/>
    </source>
</evidence>
<keyword evidence="2" id="KW-1185">Reference proteome</keyword>
<gene>
    <name evidence="1" type="ORF">EV420DRAFT_144322</name>
</gene>
<organism evidence="1 2">
    <name type="scientific">Armillaria tabescens</name>
    <name type="common">Ringless honey mushroom</name>
    <name type="synonym">Agaricus tabescens</name>
    <dbReference type="NCBI Taxonomy" id="1929756"/>
    <lineage>
        <taxon>Eukaryota</taxon>
        <taxon>Fungi</taxon>
        <taxon>Dikarya</taxon>
        <taxon>Basidiomycota</taxon>
        <taxon>Agaricomycotina</taxon>
        <taxon>Agaricomycetes</taxon>
        <taxon>Agaricomycetidae</taxon>
        <taxon>Agaricales</taxon>
        <taxon>Marasmiineae</taxon>
        <taxon>Physalacriaceae</taxon>
        <taxon>Desarmillaria</taxon>
    </lineage>
</organism>
<reference evidence="1" key="1">
    <citation type="submission" date="2023-06" db="EMBL/GenBank/DDBJ databases">
        <authorList>
            <consortium name="Lawrence Berkeley National Laboratory"/>
            <person name="Ahrendt S."/>
            <person name="Sahu N."/>
            <person name="Indic B."/>
            <person name="Wong-Bajracharya J."/>
            <person name="Merenyi Z."/>
            <person name="Ke H.-M."/>
            <person name="Monk M."/>
            <person name="Kocsube S."/>
            <person name="Drula E."/>
            <person name="Lipzen A."/>
            <person name="Balint B."/>
            <person name="Henrissat B."/>
            <person name="Andreopoulos B."/>
            <person name="Martin F.M."/>
            <person name="Harder C.B."/>
            <person name="Rigling D."/>
            <person name="Ford K.L."/>
            <person name="Foster G.D."/>
            <person name="Pangilinan J."/>
            <person name="Papanicolaou A."/>
            <person name="Barry K."/>
            <person name="LaButti K."/>
            <person name="Viragh M."/>
            <person name="Koriabine M."/>
            <person name="Yan M."/>
            <person name="Riley R."/>
            <person name="Champramary S."/>
            <person name="Plett K.L."/>
            <person name="Tsai I.J."/>
            <person name="Slot J."/>
            <person name="Sipos G."/>
            <person name="Plett J."/>
            <person name="Nagy L.G."/>
            <person name="Grigoriev I.V."/>
        </authorList>
    </citation>
    <scope>NUCLEOTIDE SEQUENCE</scope>
    <source>
        <strain evidence="1">CCBAS 213</strain>
    </source>
</reference>
<dbReference type="AlphaFoldDB" id="A0AA39NAI0"/>
<evidence type="ECO:0000313" key="1">
    <source>
        <dbReference type="EMBL" id="KAK0462062.1"/>
    </source>
</evidence>
<dbReference type="Proteomes" id="UP001175211">
    <property type="component" value="Unassembled WGS sequence"/>
</dbReference>
<accession>A0AA39NAI0</accession>
<dbReference type="RefSeq" id="XP_060333800.1">
    <property type="nucleotide sequence ID" value="XM_060469027.1"/>
</dbReference>